<protein>
    <recommendedName>
        <fullName evidence="3">DUF72 domain-containing protein</fullName>
    </recommendedName>
</protein>
<dbReference type="PANTHER" id="PTHR30348">
    <property type="entry name" value="UNCHARACTERIZED PROTEIN YECE"/>
    <property type="match status" value="1"/>
</dbReference>
<evidence type="ECO:0000313" key="1">
    <source>
        <dbReference type="EMBL" id="GHO96111.1"/>
    </source>
</evidence>
<dbReference type="RefSeq" id="WP_220206755.1">
    <property type="nucleotide sequence ID" value="NZ_BNJK01000001.1"/>
</dbReference>
<gene>
    <name evidence="1" type="ORF">KSF_061590</name>
</gene>
<dbReference type="SUPFAM" id="SSF117396">
    <property type="entry name" value="TM1631-like"/>
    <property type="match status" value="1"/>
</dbReference>
<proteinExistence type="predicted"/>
<dbReference type="Gene3D" id="3.20.20.410">
    <property type="entry name" value="Protein of unknown function UPF0759"/>
    <property type="match status" value="1"/>
</dbReference>
<keyword evidence="2" id="KW-1185">Reference proteome</keyword>
<organism evidence="1 2">
    <name type="scientific">Reticulibacter mediterranei</name>
    <dbReference type="NCBI Taxonomy" id="2778369"/>
    <lineage>
        <taxon>Bacteria</taxon>
        <taxon>Bacillati</taxon>
        <taxon>Chloroflexota</taxon>
        <taxon>Ktedonobacteria</taxon>
        <taxon>Ktedonobacterales</taxon>
        <taxon>Reticulibacteraceae</taxon>
        <taxon>Reticulibacter</taxon>
    </lineage>
</organism>
<dbReference type="InterPro" id="IPR036520">
    <property type="entry name" value="UPF0759_sf"/>
</dbReference>
<sequence length="286" mass="32907">MLYLGCPMWGYKAWVGDFFPPRTPANAFLRLYSRKFSSVEGNTTFYSLPATETVARWVQETPETFRFCPKVLRDISHAPALDAPKQTIDLFVQRMRGLGTRCGPIFMQLPPAFTPAHLPRLQAFLDSWPDDLQLAVEVRHADFFQAPQEDALNNLLSTYNVARVMMDIRPLQTGTAKEQRELLGRERKPALPLHPVATTDFTFLRYIGHPDPTVNGPFLQEWATQLGQWHQQGRTLYVFCHCPYEEHSPAICVQFYQQIRKQIPLPPQSWQFAKADTPIVEQGRLF</sequence>
<dbReference type="AlphaFoldDB" id="A0A8J3IVM8"/>
<name>A0A8J3IVM8_9CHLR</name>
<evidence type="ECO:0000313" key="2">
    <source>
        <dbReference type="Proteomes" id="UP000597444"/>
    </source>
</evidence>
<reference evidence="1" key="1">
    <citation type="submission" date="2020-10" db="EMBL/GenBank/DDBJ databases">
        <title>Taxonomic study of unclassified bacteria belonging to the class Ktedonobacteria.</title>
        <authorList>
            <person name="Yabe S."/>
            <person name="Wang C.M."/>
            <person name="Zheng Y."/>
            <person name="Sakai Y."/>
            <person name="Cavaletti L."/>
            <person name="Monciardini P."/>
            <person name="Donadio S."/>
        </authorList>
    </citation>
    <scope>NUCLEOTIDE SEQUENCE</scope>
    <source>
        <strain evidence="1">ID150040</strain>
    </source>
</reference>
<dbReference type="PANTHER" id="PTHR30348:SF9">
    <property type="entry name" value="UPF0759 PROTEIN YECE"/>
    <property type="match status" value="1"/>
</dbReference>
<dbReference type="Pfam" id="PF01904">
    <property type="entry name" value="DUF72"/>
    <property type="match status" value="1"/>
</dbReference>
<evidence type="ECO:0008006" key="3">
    <source>
        <dbReference type="Google" id="ProtNLM"/>
    </source>
</evidence>
<dbReference type="InterPro" id="IPR002763">
    <property type="entry name" value="DUF72"/>
</dbReference>
<dbReference type="Proteomes" id="UP000597444">
    <property type="component" value="Unassembled WGS sequence"/>
</dbReference>
<comment type="caution">
    <text evidence="1">The sequence shown here is derived from an EMBL/GenBank/DDBJ whole genome shotgun (WGS) entry which is preliminary data.</text>
</comment>
<accession>A0A8J3IVM8</accession>
<dbReference type="EMBL" id="BNJK01000001">
    <property type="protein sequence ID" value="GHO96111.1"/>
    <property type="molecule type" value="Genomic_DNA"/>
</dbReference>